<dbReference type="Pfam" id="PF02887">
    <property type="entry name" value="PK_C"/>
    <property type="match status" value="1"/>
</dbReference>
<keyword evidence="12 15" id="KW-0324">Glycolysis</keyword>
<accession>A0AAQ5ZJ96</accession>
<dbReference type="EC" id="2.7.1.40" evidence="15"/>
<dbReference type="InterPro" id="IPR018209">
    <property type="entry name" value="Pyrv_Knase_AS"/>
</dbReference>
<protein>
    <recommendedName>
        <fullName evidence="15">Pyruvate kinase</fullName>
        <ecNumber evidence="15">2.7.1.40</ecNumber>
    </recommendedName>
</protein>
<dbReference type="Gene3D" id="2.40.33.10">
    <property type="entry name" value="PK beta-barrel domain-like"/>
    <property type="match status" value="1"/>
</dbReference>
<dbReference type="FunFam" id="3.40.1380.20:FF:000002">
    <property type="entry name" value="Pyruvate kinase"/>
    <property type="match status" value="1"/>
</dbReference>
<evidence type="ECO:0000256" key="11">
    <source>
        <dbReference type="ARBA" id="ARBA00022958"/>
    </source>
</evidence>
<keyword evidence="13" id="KW-0670">Pyruvate</keyword>
<dbReference type="InterPro" id="IPR015813">
    <property type="entry name" value="Pyrv/PenolPyrv_kinase-like_dom"/>
</dbReference>
<keyword evidence="11" id="KW-0630">Potassium</keyword>
<dbReference type="Pfam" id="PF00224">
    <property type="entry name" value="PK"/>
    <property type="match status" value="1"/>
</dbReference>
<evidence type="ECO:0000256" key="6">
    <source>
        <dbReference type="ARBA" id="ARBA00022723"/>
    </source>
</evidence>
<dbReference type="PRINTS" id="PR01050">
    <property type="entry name" value="PYRUVTKNASE"/>
</dbReference>
<dbReference type="InterPro" id="IPR011037">
    <property type="entry name" value="Pyrv_Knase-like_insert_dom_sf"/>
</dbReference>
<dbReference type="NCBIfam" id="NF004978">
    <property type="entry name" value="PRK06354.1"/>
    <property type="match status" value="1"/>
</dbReference>
<comment type="cofactor">
    <cofactor evidence="2">
        <name>K(+)</name>
        <dbReference type="ChEBI" id="CHEBI:29103"/>
    </cofactor>
</comment>
<feature type="domain" description="Pyruvate kinase C-terminal" evidence="17">
    <location>
        <begin position="407"/>
        <end position="525"/>
    </location>
</feature>
<organism evidence="18 19">
    <name type="scientific">Amphiprion ocellaris</name>
    <name type="common">Clown anemonefish</name>
    <dbReference type="NCBI Taxonomy" id="80972"/>
    <lineage>
        <taxon>Eukaryota</taxon>
        <taxon>Metazoa</taxon>
        <taxon>Chordata</taxon>
        <taxon>Craniata</taxon>
        <taxon>Vertebrata</taxon>
        <taxon>Euteleostomi</taxon>
        <taxon>Actinopterygii</taxon>
        <taxon>Neopterygii</taxon>
        <taxon>Teleostei</taxon>
        <taxon>Neoteleostei</taxon>
        <taxon>Acanthomorphata</taxon>
        <taxon>Ovalentaria</taxon>
        <taxon>Pomacentridae</taxon>
        <taxon>Amphiprion</taxon>
    </lineage>
</organism>
<reference evidence="18" key="3">
    <citation type="submission" date="2025-09" db="UniProtKB">
        <authorList>
            <consortium name="Ensembl"/>
        </authorList>
    </citation>
    <scope>IDENTIFICATION</scope>
</reference>
<evidence type="ECO:0000259" key="17">
    <source>
        <dbReference type="Pfam" id="PF02887"/>
    </source>
</evidence>
<dbReference type="GO" id="GO:0030955">
    <property type="term" value="F:potassium ion binding"/>
    <property type="evidence" value="ECO:0007669"/>
    <property type="project" value="InterPro"/>
</dbReference>
<dbReference type="InterPro" id="IPR015795">
    <property type="entry name" value="Pyrv_Knase_C"/>
</dbReference>
<keyword evidence="5 15" id="KW-0808">Transferase</keyword>
<dbReference type="PROSITE" id="PS00110">
    <property type="entry name" value="PYRUVATE_KINASE"/>
    <property type="match status" value="1"/>
</dbReference>
<evidence type="ECO:0000256" key="2">
    <source>
        <dbReference type="ARBA" id="ARBA00001958"/>
    </source>
</evidence>
<evidence type="ECO:0000256" key="15">
    <source>
        <dbReference type="RuleBase" id="RU000504"/>
    </source>
</evidence>
<feature type="domain" description="Pyruvate kinase barrel" evidence="16">
    <location>
        <begin position="44"/>
        <end position="372"/>
    </location>
</feature>
<dbReference type="FunFam" id="3.40.1380.20:FF:000001">
    <property type="entry name" value="Pyruvate kinase"/>
    <property type="match status" value="1"/>
</dbReference>
<evidence type="ECO:0000256" key="8">
    <source>
        <dbReference type="ARBA" id="ARBA00022777"/>
    </source>
</evidence>
<dbReference type="GO" id="GO:0005524">
    <property type="term" value="F:ATP binding"/>
    <property type="evidence" value="ECO:0007669"/>
    <property type="project" value="UniProtKB-KW"/>
</dbReference>
<evidence type="ECO:0000256" key="3">
    <source>
        <dbReference type="ARBA" id="ARBA00004997"/>
    </source>
</evidence>
<dbReference type="GO" id="GO:0016301">
    <property type="term" value="F:kinase activity"/>
    <property type="evidence" value="ECO:0007669"/>
    <property type="project" value="UniProtKB-KW"/>
</dbReference>
<dbReference type="Gene3D" id="3.20.20.60">
    <property type="entry name" value="Phosphoenolpyruvate-binding domains"/>
    <property type="match status" value="1"/>
</dbReference>
<comment type="catalytic activity">
    <reaction evidence="14 15">
        <text>pyruvate + ATP = phosphoenolpyruvate + ADP + H(+)</text>
        <dbReference type="Rhea" id="RHEA:18157"/>
        <dbReference type="ChEBI" id="CHEBI:15361"/>
        <dbReference type="ChEBI" id="CHEBI:15378"/>
        <dbReference type="ChEBI" id="CHEBI:30616"/>
        <dbReference type="ChEBI" id="CHEBI:58702"/>
        <dbReference type="ChEBI" id="CHEBI:456216"/>
        <dbReference type="EC" id="2.7.1.40"/>
    </reaction>
</comment>
<evidence type="ECO:0000256" key="1">
    <source>
        <dbReference type="ARBA" id="ARBA00001946"/>
    </source>
</evidence>
<reference evidence="18 19" key="1">
    <citation type="submission" date="2022-01" db="EMBL/GenBank/DDBJ databases">
        <title>A chromosome-scale genome assembly of the false clownfish, Amphiprion ocellaris.</title>
        <authorList>
            <person name="Ryu T."/>
        </authorList>
    </citation>
    <scope>NUCLEOTIDE SEQUENCE [LARGE SCALE GENOMIC DNA]</scope>
</reference>
<evidence type="ECO:0000256" key="12">
    <source>
        <dbReference type="ARBA" id="ARBA00023152"/>
    </source>
</evidence>
<dbReference type="GO" id="GO:0000287">
    <property type="term" value="F:magnesium ion binding"/>
    <property type="evidence" value="ECO:0007669"/>
    <property type="project" value="InterPro"/>
</dbReference>
<dbReference type="InterPro" id="IPR015806">
    <property type="entry name" value="Pyrv_Knase_insert_dom_sf"/>
</dbReference>
<keyword evidence="6" id="KW-0479">Metal-binding</keyword>
<dbReference type="InterPro" id="IPR036918">
    <property type="entry name" value="Pyrv_Knase_C_sf"/>
</dbReference>
<name>A0AAQ5ZJ96_AMPOC</name>
<comment type="pathway">
    <text evidence="3 15">Carbohydrate degradation; glycolysis; pyruvate from D-glyceraldehyde 3-phosphate: step 5/5.</text>
</comment>
<dbReference type="AlphaFoldDB" id="A0AAQ5ZJ96"/>
<proteinExistence type="inferred from homology"/>
<evidence type="ECO:0000313" key="18">
    <source>
        <dbReference type="Ensembl" id="ENSAOCP00000064892.1"/>
    </source>
</evidence>
<dbReference type="InterPro" id="IPR001697">
    <property type="entry name" value="Pyr_Knase"/>
</dbReference>
<keyword evidence="7" id="KW-0547">Nucleotide-binding</keyword>
<dbReference type="Ensembl" id="ENSAOCT00000041238.1">
    <property type="protein sequence ID" value="ENSAOCP00000064892.1"/>
    <property type="gene ID" value="ENSAOCG00000013979.2"/>
</dbReference>
<evidence type="ECO:0000256" key="10">
    <source>
        <dbReference type="ARBA" id="ARBA00022842"/>
    </source>
</evidence>
<evidence type="ECO:0000256" key="5">
    <source>
        <dbReference type="ARBA" id="ARBA00022679"/>
    </source>
</evidence>
<dbReference type="Proteomes" id="UP001501940">
    <property type="component" value="Chromosome 1"/>
</dbReference>
<evidence type="ECO:0000313" key="19">
    <source>
        <dbReference type="Proteomes" id="UP001501940"/>
    </source>
</evidence>
<dbReference type="PANTHER" id="PTHR11817">
    <property type="entry name" value="PYRUVATE KINASE"/>
    <property type="match status" value="1"/>
</dbReference>
<evidence type="ECO:0000259" key="16">
    <source>
        <dbReference type="Pfam" id="PF00224"/>
    </source>
</evidence>
<evidence type="ECO:0000256" key="9">
    <source>
        <dbReference type="ARBA" id="ARBA00022840"/>
    </source>
</evidence>
<dbReference type="FunFam" id="2.40.33.10:FF:000023">
    <property type="entry name" value="Pyruvate kinase PKM"/>
    <property type="match status" value="1"/>
</dbReference>
<sequence>MPHPKSVDMGSAFIQTQQLNAAMADTFLEHMCLLDIDSEPTTARNTGIICTIGPASRSVDTLKEMIKSGMNIARLNFSHGTHEYHAETIKNVREATESFEPGSIQYRPIGIALDTKGPEIRTGLIKGSGTAEVELQKGNVIKITLDDAYQENCSDEVLWLDYKNITRVVEVGSKIYIDDGLISLQVKEIGSDFLMCEIENGGTLGSKKGVNLPGAAVDLPAVSDKDIQDLQFGVAQGVDMVFASFIRKAADVHAVREVLGEKGKNIKIISKLENHEGVRRFDEIMEASDGIMVARGDLGIEIPTEKVFLAQKMMIGRCNRAGKLRHDLMYDSQKPRPTRAEGSDVANAVLDGADCIMLSGETAKGDYPLEAVRTQHMIAREAEAATFHRQLFEELRRHSHLTRDPSEAVAAGAVESSFKCCASAIIVLTKTGRSAHLISRYRPRAPILAVTRNAQTARQAHLYRGIFPVLYTKPANDVWAEDVDMRVNFAMDMGKVRGFFKEGDVVIVLTGWRPGSGYTNTMRVVLVA</sequence>
<keyword evidence="10 15" id="KW-0460">Magnesium</keyword>
<keyword evidence="19" id="KW-1185">Reference proteome</keyword>
<dbReference type="InterPro" id="IPR040442">
    <property type="entry name" value="Pyrv_kinase-like_dom_sf"/>
</dbReference>
<dbReference type="SUPFAM" id="SSF52935">
    <property type="entry name" value="PK C-terminal domain-like"/>
    <property type="match status" value="1"/>
</dbReference>
<dbReference type="NCBIfam" id="TIGR01064">
    <property type="entry name" value="pyruv_kin"/>
    <property type="match status" value="1"/>
</dbReference>
<dbReference type="NCBIfam" id="NF004491">
    <property type="entry name" value="PRK05826.1"/>
    <property type="match status" value="1"/>
</dbReference>
<comment type="cofactor">
    <cofactor evidence="1">
        <name>Mg(2+)</name>
        <dbReference type="ChEBI" id="CHEBI:18420"/>
    </cofactor>
</comment>
<dbReference type="InterPro" id="IPR015793">
    <property type="entry name" value="Pyrv_Knase_brl"/>
</dbReference>
<dbReference type="FunFam" id="3.20.20.60:FF:000025">
    <property type="entry name" value="Pyruvate kinase"/>
    <property type="match status" value="1"/>
</dbReference>
<keyword evidence="8 15" id="KW-0418">Kinase</keyword>
<keyword evidence="9" id="KW-0067">ATP-binding</keyword>
<evidence type="ECO:0000256" key="14">
    <source>
        <dbReference type="ARBA" id="ARBA00048152"/>
    </source>
</evidence>
<dbReference type="CDD" id="cd00288">
    <property type="entry name" value="Pyruvate_Kinase"/>
    <property type="match status" value="1"/>
</dbReference>
<evidence type="ECO:0000256" key="13">
    <source>
        <dbReference type="ARBA" id="ARBA00023317"/>
    </source>
</evidence>
<comment type="similarity">
    <text evidence="4 15">Belongs to the pyruvate kinase family.</text>
</comment>
<dbReference type="Gene3D" id="3.40.1380.20">
    <property type="entry name" value="Pyruvate kinase, C-terminal domain"/>
    <property type="match status" value="2"/>
</dbReference>
<dbReference type="GeneTree" id="ENSGT00390000008859"/>
<evidence type="ECO:0000256" key="4">
    <source>
        <dbReference type="ARBA" id="ARBA00008663"/>
    </source>
</evidence>
<dbReference type="GO" id="GO:0004743">
    <property type="term" value="F:pyruvate kinase activity"/>
    <property type="evidence" value="ECO:0007669"/>
    <property type="project" value="UniProtKB-EC"/>
</dbReference>
<dbReference type="SUPFAM" id="SSF50800">
    <property type="entry name" value="PK beta-barrel domain-like"/>
    <property type="match status" value="1"/>
</dbReference>
<reference evidence="18" key="2">
    <citation type="submission" date="2025-08" db="UniProtKB">
        <authorList>
            <consortium name="Ensembl"/>
        </authorList>
    </citation>
    <scope>IDENTIFICATION</scope>
</reference>
<dbReference type="SUPFAM" id="SSF51621">
    <property type="entry name" value="Phosphoenolpyruvate/pyruvate domain"/>
    <property type="match status" value="1"/>
</dbReference>
<evidence type="ECO:0000256" key="7">
    <source>
        <dbReference type="ARBA" id="ARBA00022741"/>
    </source>
</evidence>